<sequence>MTNLLKPAGSDCSNSKVIELSIPNKRQKAQRERRTRESMLKMPSTNDSSKCVMAKRLNSEVSRVDVDLNPNKRQKAQSERRLRESMESVNRDFIQNHQTAQRKIRPREQTQKSTIHKEIR</sequence>
<name>A0A7J6WTA2_THATH</name>
<feature type="compositionally biased region" description="Basic and acidic residues" evidence="1">
    <location>
        <begin position="76"/>
        <end position="90"/>
    </location>
</feature>
<evidence type="ECO:0000313" key="2">
    <source>
        <dbReference type="EMBL" id="KAF5199695.1"/>
    </source>
</evidence>
<proteinExistence type="predicted"/>
<protein>
    <submittedName>
        <fullName evidence="2">Uncharacterized protein</fullName>
    </submittedName>
</protein>
<feature type="compositionally biased region" description="Basic and acidic residues" evidence="1">
    <location>
        <begin position="29"/>
        <end position="39"/>
    </location>
</feature>
<feature type="region of interest" description="Disordered" evidence="1">
    <location>
        <begin position="69"/>
        <end position="120"/>
    </location>
</feature>
<gene>
    <name evidence="2" type="ORF">FRX31_010718</name>
</gene>
<evidence type="ECO:0000313" key="3">
    <source>
        <dbReference type="Proteomes" id="UP000554482"/>
    </source>
</evidence>
<accession>A0A7J6WTA2</accession>
<comment type="caution">
    <text evidence="2">The sequence shown here is derived from an EMBL/GenBank/DDBJ whole genome shotgun (WGS) entry which is preliminary data.</text>
</comment>
<dbReference type="EMBL" id="JABWDY010011560">
    <property type="protein sequence ID" value="KAF5199695.1"/>
    <property type="molecule type" value="Genomic_DNA"/>
</dbReference>
<dbReference type="Proteomes" id="UP000554482">
    <property type="component" value="Unassembled WGS sequence"/>
</dbReference>
<reference evidence="2 3" key="1">
    <citation type="submission" date="2020-06" db="EMBL/GenBank/DDBJ databases">
        <title>Transcriptomic and genomic resources for Thalictrum thalictroides and T. hernandezii: Facilitating candidate gene discovery in an emerging model plant lineage.</title>
        <authorList>
            <person name="Arias T."/>
            <person name="Riano-Pachon D.M."/>
            <person name="Di Stilio V.S."/>
        </authorList>
    </citation>
    <scope>NUCLEOTIDE SEQUENCE [LARGE SCALE GENOMIC DNA]</scope>
    <source>
        <strain evidence="3">cv. WT478/WT964</strain>
        <tissue evidence="2">Leaves</tissue>
    </source>
</reference>
<feature type="compositionally biased region" description="Basic and acidic residues" evidence="1">
    <location>
        <begin position="106"/>
        <end position="120"/>
    </location>
</feature>
<keyword evidence="3" id="KW-1185">Reference proteome</keyword>
<evidence type="ECO:0000256" key="1">
    <source>
        <dbReference type="SAM" id="MobiDB-lite"/>
    </source>
</evidence>
<dbReference type="AlphaFoldDB" id="A0A7J6WTA2"/>
<feature type="region of interest" description="Disordered" evidence="1">
    <location>
        <begin position="1"/>
        <end position="49"/>
    </location>
</feature>
<organism evidence="2 3">
    <name type="scientific">Thalictrum thalictroides</name>
    <name type="common">Rue-anemone</name>
    <name type="synonym">Anemone thalictroides</name>
    <dbReference type="NCBI Taxonomy" id="46969"/>
    <lineage>
        <taxon>Eukaryota</taxon>
        <taxon>Viridiplantae</taxon>
        <taxon>Streptophyta</taxon>
        <taxon>Embryophyta</taxon>
        <taxon>Tracheophyta</taxon>
        <taxon>Spermatophyta</taxon>
        <taxon>Magnoliopsida</taxon>
        <taxon>Ranunculales</taxon>
        <taxon>Ranunculaceae</taxon>
        <taxon>Thalictroideae</taxon>
        <taxon>Thalictrum</taxon>
    </lineage>
</organism>